<comment type="caution">
    <text evidence="1">The sequence shown here is derived from an EMBL/GenBank/DDBJ whole genome shotgun (WGS) entry which is preliminary data.</text>
</comment>
<dbReference type="AlphaFoldDB" id="A0A6V7VCN5"/>
<sequence length="52" mass="6301">MPRTMSRQIIYVNERDQSLIFLKIEISLKFQKTYNIYTPITLWSVPVHHFFG</sequence>
<protein>
    <submittedName>
        <fullName evidence="1">Uncharacterized protein</fullName>
    </submittedName>
</protein>
<dbReference type="Proteomes" id="UP000580250">
    <property type="component" value="Unassembled WGS sequence"/>
</dbReference>
<dbReference type="EMBL" id="CAJEWN010000192">
    <property type="protein sequence ID" value="CAD2171941.1"/>
    <property type="molecule type" value="Genomic_DNA"/>
</dbReference>
<evidence type="ECO:0000313" key="2">
    <source>
        <dbReference type="Proteomes" id="UP000580250"/>
    </source>
</evidence>
<name>A0A6V7VCN5_MELEN</name>
<gene>
    <name evidence="1" type="ORF">MENT_LOCUS23469</name>
</gene>
<organism evidence="1 2">
    <name type="scientific">Meloidogyne enterolobii</name>
    <name type="common">Root-knot nematode worm</name>
    <name type="synonym">Meloidogyne mayaguensis</name>
    <dbReference type="NCBI Taxonomy" id="390850"/>
    <lineage>
        <taxon>Eukaryota</taxon>
        <taxon>Metazoa</taxon>
        <taxon>Ecdysozoa</taxon>
        <taxon>Nematoda</taxon>
        <taxon>Chromadorea</taxon>
        <taxon>Rhabditida</taxon>
        <taxon>Tylenchina</taxon>
        <taxon>Tylenchomorpha</taxon>
        <taxon>Tylenchoidea</taxon>
        <taxon>Meloidogynidae</taxon>
        <taxon>Meloidogyninae</taxon>
        <taxon>Meloidogyne</taxon>
    </lineage>
</organism>
<proteinExistence type="predicted"/>
<reference evidence="1 2" key="1">
    <citation type="submission" date="2020-08" db="EMBL/GenBank/DDBJ databases">
        <authorList>
            <person name="Koutsovoulos G."/>
            <person name="Danchin GJ E."/>
        </authorList>
    </citation>
    <scope>NUCLEOTIDE SEQUENCE [LARGE SCALE GENOMIC DNA]</scope>
</reference>
<evidence type="ECO:0000313" key="1">
    <source>
        <dbReference type="EMBL" id="CAD2171941.1"/>
    </source>
</evidence>
<accession>A0A6V7VCN5</accession>